<dbReference type="NCBIfam" id="NF001454">
    <property type="entry name" value="PRK00315.1"/>
    <property type="match status" value="1"/>
</dbReference>
<evidence type="ECO:0000313" key="13">
    <source>
        <dbReference type="Proteomes" id="UP000197446"/>
    </source>
</evidence>
<evidence type="ECO:0000256" key="3">
    <source>
        <dbReference type="ARBA" id="ARBA00022538"/>
    </source>
</evidence>
<comment type="subunit">
    <text evidence="11">The system is composed of three essential subunits: KdpA, KdpB and KdpC.</text>
</comment>
<accession>A0A254NCR9</accession>
<keyword evidence="4 11" id="KW-0812">Transmembrane</keyword>
<keyword evidence="10 11" id="KW-0472">Membrane</keyword>
<dbReference type="GO" id="GO:0008556">
    <property type="term" value="F:P-type potassium transmembrane transporter activity"/>
    <property type="evidence" value="ECO:0007669"/>
    <property type="project" value="InterPro"/>
</dbReference>
<keyword evidence="6 11" id="KW-0067">ATP-binding</keyword>
<evidence type="ECO:0000256" key="8">
    <source>
        <dbReference type="ARBA" id="ARBA00022989"/>
    </source>
</evidence>
<evidence type="ECO:0000256" key="7">
    <source>
        <dbReference type="ARBA" id="ARBA00022958"/>
    </source>
</evidence>
<comment type="caution">
    <text evidence="12">The sequence shown here is derived from an EMBL/GenBank/DDBJ whole genome shotgun (WGS) entry which is preliminary data.</text>
</comment>
<organism evidence="12 13">
    <name type="scientific">Roseateles puraquae</name>
    <dbReference type="NCBI Taxonomy" id="431059"/>
    <lineage>
        <taxon>Bacteria</taxon>
        <taxon>Pseudomonadati</taxon>
        <taxon>Pseudomonadota</taxon>
        <taxon>Betaproteobacteria</taxon>
        <taxon>Burkholderiales</taxon>
        <taxon>Sphaerotilaceae</taxon>
        <taxon>Roseateles</taxon>
    </lineage>
</organism>
<evidence type="ECO:0000256" key="9">
    <source>
        <dbReference type="ARBA" id="ARBA00023065"/>
    </source>
</evidence>
<dbReference type="AlphaFoldDB" id="A0A254NCR9"/>
<keyword evidence="1 11" id="KW-0813">Transport</keyword>
<dbReference type="Pfam" id="PF02669">
    <property type="entry name" value="KdpC"/>
    <property type="match status" value="1"/>
</dbReference>
<dbReference type="HAMAP" id="MF_00276">
    <property type="entry name" value="KdpC"/>
    <property type="match status" value="1"/>
</dbReference>
<comment type="subcellular location">
    <subcellularLocation>
        <location evidence="11">Cell membrane</location>
        <topology evidence="11">Single-pass membrane protein</topology>
    </subcellularLocation>
</comment>
<dbReference type="GO" id="GO:0005524">
    <property type="term" value="F:ATP binding"/>
    <property type="evidence" value="ECO:0007669"/>
    <property type="project" value="UniProtKB-UniRule"/>
</dbReference>
<comment type="similarity">
    <text evidence="11">Belongs to the KdpC family.</text>
</comment>
<evidence type="ECO:0000256" key="1">
    <source>
        <dbReference type="ARBA" id="ARBA00022448"/>
    </source>
</evidence>
<sequence length="196" mass="20382">MKNDALFRPALTLFLLFSLLTGLAYPLVVTGVAQAAFPDAANGSLILQNGKAVGSALIGQGFSDPGHFWSRPSATSPMAYNAGNSSGSNLAPTAPALVDAVKARVEALRAADPGNTAPVPVDLVTTSASGLDPHISRAAADYQLARVARVRQLPVAQVQALVEAQTEGRWLGFLGEPRVNVLKLNLALDRATMAAR</sequence>
<dbReference type="EMBL" id="NISI01000001">
    <property type="protein sequence ID" value="OWR05444.1"/>
    <property type="molecule type" value="Genomic_DNA"/>
</dbReference>
<evidence type="ECO:0000313" key="12">
    <source>
        <dbReference type="EMBL" id="OWR05444.1"/>
    </source>
</evidence>
<keyword evidence="7 11" id="KW-0630">Potassium</keyword>
<keyword evidence="2 11" id="KW-1003">Cell membrane</keyword>
<dbReference type="RefSeq" id="WP_088481652.1">
    <property type="nucleotide sequence ID" value="NZ_NISI01000001.1"/>
</dbReference>
<dbReference type="NCBIfam" id="TIGR00681">
    <property type="entry name" value="kdpC"/>
    <property type="match status" value="1"/>
</dbReference>
<dbReference type="OrthoDB" id="9788285at2"/>
<evidence type="ECO:0000256" key="10">
    <source>
        <dbReference type="ARBA" id="ARBA00023136"/>
    </source>
</evidence>
<evidence type="ECO:0000256" key="4">
    <source>
        <dbReference type="ARBA" id="ARBA00022692"/>
    </source>
</evidence>
<comment type="function">
    <text evidence="11">Part of the high-affinity ATP-driven potassium transport (or Kdp) system, which catalyzes the hydrolysis of ATP coupled with the electrogenic transport of potassium into the cytoplasm. This subunit acts as a catalytic chaperone that increases the ATP-binding affinity of the ATP-hydrolyzing subunit KdpB by the formation of a transient KdpB/KdpC/ATP ternary complex.</text>
</comment>
<dbReference type="GO" id="GO:0005886">
    <property type="term" value="C:plasma membrane"/>
    <property type="evidence" value="ECO:0007669"/>
    <property type="project" value="UniProtKB-SubCell"/>
</dbReference>
<keyword evidence="8 11" id="KW-1133">Transmembrane helix</keyword>
<evidence type="ECO:0000256" key="6">
    <source>
        <dbReference type="ARBA" id="ARBA00022840"/>
    </source>
</evidence>
<protein>
    <recommendedName>
        <fullName evidence="11">Potassium-transporting ATPase KdpC subunit</fullName>
    </recommendedName>
    <alternativeName>
        <fullName evidence="11">ATP phosphohydrolase [potassium-transporting] C chain</fullName>
    </alternativeName>
    <alternativeName>
        <fullName evidence="11">Potassium-binding and translocating subunit C</fullName>
    </alternativeName>
    <alternativeName>
        <fullName evidence="11">Potassium-translocating ATPase C chain</fullName>
    </alternativeName>
</protein>
<keyword evidence="9 11" id="KW-0406">Ion transport</keyword>
<evidence type="ECO:0000256" key="5">
    <source>
        <dbReference type="ARBA" id="ARBA00022741"/>
    </source>
</evidence>
<dbReference type="Proteomes" id="UP000197446">
    <property type="component" value="Unassembled WGS sequence"/>
</dbReference>
<keyword evidence="3 11" id="KW-0633">Potassium transport</keyword>
<proteinExistence type="inferred from homology"/>
<gene>
    <name evidence="11" type="primary">kdpC</name>
    <name evidence="12" type="ORF">CDO81_02995</name>
</gene>
<keyword evidence="5 11" id="KW-0547">Nucleotide-binding</keyword>
<evidence type="ECO:0000256" key="2">
    <source>
        <dbReference type="ARBA" id="ARBA00022475"/>
    </source>
</evidence>
<dbReference type="InterPro" id="IPR003820">
    <property type="entry name" value="KdpC"/>
</dbReference>
<dbReference type="PIRSF" id="PIRSF001296">
    <property type="entry name" value="K_ATPase_KdpC"/>
    <property type="match status" value="1"/>
</dbReference>
<dbReference type="PANTHER" id="PTHR30042:SF2">
    <property type="entry name" value="POTASSIUM-TRANSPORTING ATPASE KDPC SUBUNIT"/>
    <property type="match status" value="1"/>
</dbReference>
<keyword evidence="13" id="KW-1185">Reference proteome</keyword>
<evidence type="ECO:0000256" key="11">
    <source>
        <dbReference type="HAMAP-Rule" id="MF_00276"/>
    </source>
</evidence>
<name>A0A254NCR9_9BURK</name>
<dbReference type="PANTHER" id="PTHR30042">
    <property type="entry name" value="POTASSIUM-TRANSPORTING ATPASE C CHAIN"/>
    <property type="match status" value="1"/>
</dbReference>
<reference evidence="12 13" key="1">
    <citation type="journal article" date="2007" name="Int. J. Syst. Evol. Microbiol.">
        <title>Description of Pelomonas aquatica sp. nov. and Pelomonas puraquae sp. nov., isolated from industrial and haemodialysis water.</title>
        <authorList>
            <person name="Gomila M."/>
            <person name="Bowien B."/>
            <person name="Falsen E."/>
            <person name="Moore E.R."/>
            <person name="Lalucat J."/>
        </authorList>
    </citation>
    <scope>NUCLEOTIDE SEQUENCE [LARGE SCALE GENOMIC DNA]</scope>
    <source>
        <strain evidence="12 13">CCUG 52769</strain>
    </source>
</reference>